<feature type="active site" description="Proton acceptor" evidence="8">
    <location>
        <position position="136"/>
    </location>
</feature>
<evidence type="ECO:0000256" key="5">
    <source>
        <dbReference type="ARBA" id="ARBA00022840"/>
    </source>
</evidence>
<dbReference type="EC" id="2.7.11.1" evidence="12"/>
<dbReference type="InterPro" id="IPR017441">
    <property type="entry name" value="Protein_kinase_ATP_BS"/>
</dbReference>
<keyword evidence="2 12" id="KW-0808">Transferase</keyword>
<dbReference type="InterPro" id="IPR000719">
    <property type="entry name" value="Prot_kinase_dom"/>
</dbReference>
<dbReference type="Proteomes" id="UP001162131">
    <property type="component" value="Unassembled WGS sequence"/>
</dbReference>
<feature type="binding site" evidence="9 11">
    <location>
        <position position="42"/>
    </location>
    <ligand>
        <name>ATP</name>
        <dbReference type="ChEBI" id="CHEBI:30616"/>
    </ligand>
</feature>
<keyword evidence="5 9" id="KW-0067">ATP-binding</keyword>
<feature type="domain" description="Protein kinase" evidence="13">
    <location>
        <begin position="13"/>
        <end position="262"/>
    </location>
</feature>
<feature type="binding site" evidence="9">
    <location>
        <position position="23"/>
    </location>
    <ligand>
        <name>ATP</name>
        <dbReference type="ChEBI" id="CHEBI:30616"/>
    </ligand>
</feature>
<dbReference type="SUPFAM" id="SSF56112">
    <property type="entry name" value="Protein kinase-like (PK-like)"/>
    <property type="match status" value="1"/>
</dbReference>
<dbReference type="InterPro" id="IPR030616">
    <property type="entry name" value="Aur-like"/>
</dbReference>
<evidence type="ECO:0000256" key="10">
    <source>
        <dbReference type="PIRSR" id="PIRSR630616-3"/>
    </source>
</evidence>
<organism evidence="14 15">
    <name type="scientific">Blepharisma stoltei</name>
    <dbReference type="NCBI Taxonomy" id="1481888"/>
    <lineage>
        <taxon>Eukaryota</taxon>
        <taxon>Sar</taxon>
        <taxon>Alveolata</taxon>
        <taxon>Ciliophora</taxon>
        <taxon>Postciliodesmatophora</taxon>
        <taxon>Heterotrichea</taxon>
        <taxon>Heterotrichida</taxon>
        <taxon>Blepharismidae</taxon>
        <taxon>Blepharisma</taxon>
    </lineage>
</organism>
<gene>
    <name evidence="14" type="ORF">BSTOLATCC_MIC59929</name>
</gene>
<proteinExistence type="inferred from homology"/>
<dbReference type="AlphaFoldDB" id="A0AAU9KAD3"/>
<comment type="similarity">
    <text evidence="12">Belongs to the protein kinase superfamily. Ser/Thr protein kinase family. Aurora subfamily.</text>
</comment>
<evidence type="ECO:0000256" key="1">
    <source>
        <dbReference type="ARBA" id="ARBA00022527"/>
    </source>
</evidence>
<keyword evidence="3 9" id="KW-0547">Nucleotide-binding</keyword>
<evidence type="ECO:0000256" key="4">
    <source>
        <dbReference type="ARBA" id="ARBA00022777"/>
    </source>
</evidence>
<evidence type="ECO:0000256" key="8">
    <source>
        <dbReference type="PIRSR" id="PIRSR630616-1"/>
    </source>
</evidence>
<dbReference type="SMART" id="SM00220">
    <property type="entry name" value="S_TKc"/>
    <property type="match status" value="1"/>
</dbReference>
<evidence type="ECO:0000256" key="9">
    <source>
        <dbReference type="PIRSR" id="PIRSR630616-2"/>
    </source>
</evidence>
<evidence type="ECO:0000256" key="2">
    <source>
        <dbReference type="ARBA" id="ARBA00022679"/>
    </source>
</evidence>
<keyword evidence="1 12" id="KW-0723">Serine/threonine-protein kinase</keyword>
<dbReference type="PROSITE" id="PS50011">
    <property type="entry name" value="PROTEIN_KINASE_DOM"/>
    <property type="match status" value="1"/>
</dbReference>
<accession>A0AAU9KAD3</accession>
<keyword evidence="15" id="KW-1185">Reference proteome</keyword>
<evidence type="ECO:0000256" key="3">
    <source>
        <dbReference type="ARBA" id="ARBA00022741"/>
    </source>
</evidence>
<feature type="binding site" evidence="9">
    <location>
        <position position="153"/>
    </location>
    <ligand>
        <name>ATP</name>
        <dbReference type="ChEBI" id="CHEBI:30616"/>
    </ligand>
</feature>
<evidence type="ECO:0000313" key="15">
    <source>
        <dbReference type="Proteomes" id="UP001162131"/>
    </source>
</evidence>
<feature type="binding site" evidence="9">
    <location>
        <begin position="91"/>
        <end position="93"/>
    </location>
    <ligand>
        <name>ATP</name>
        <dbReference type="ChEBI" id="CHEBI:30616"/>
    </ligand>
</feature>
<evidence type="ECO:0000256" key="6">
    <source>
        <dbReference type="ARBA" id="ARBA00047899"/>
    </source>
</evidence>
<dbReference type="InterPro" id="IPR011009">
    <property type="entry name" value="Kinase-like_dom_sf"/>
</dbReference>
<protein>
    <recommendedName>
        <fullName evidence="12">Aurora kinase</fullName>
        <ecNumber evidence="12">2.7.11.1</ecNumber>
    </recommendedName>
</protein>
<dbReference type="PANTHER" id="PTHR24350">
    <property type="entry name" value="SERINE/THREONINE-PROTEIN KINASE IAL-RELATED"/>
    <property type="match status" value="1"/>
</dbReference>
<evidence type="ECO:0000256" key="12">
    <source>
        <dbReference type="RuleBase" id="RU367134"/>
    </source>
</evidence>
<dbReference type="GO" id="GO:0005524">
    <property type="term" value="F:ATP binding"/>
    <property type="evidence" value="ECO:0007669"/>
    <property type="project" value="UniProtKB-UniRule"/>
</dbReference>
<evidence type="ECO:0000313" key="14">
    <source>
        <dbReference type="EMBL" id="CAG9334136.1"/>
    </source>
</evidence>
<feature type="cross-link" description="Glycyl lysine isopeptide (Lys-Gly) (interchain with G-Cter in SUMO2)" evidence="10">
    <location>
        <position position="138"/>
    </location>
</feature>
<name>A0AAU9KAD3_9CILI</name>
<reference evidence="14" key="1">
    <citation type="submission" date="2021-09" db="EMBL/GenBank/DDBJ databases">
        <authorList>
            <consortium name="AG Swart"/>
            <person name="Singh M."/>
            <person name="Singh A."/>
            <person name="Seah K."/>
            <person name="Emmerich C."/>
        </authorList>
    </citation>
    <scope>NUCLEOTIDE SEQUENCE</scope>
    <source>
        <strain evidence="14">ATCC30299</strain>
    </source>
</reference>
<dbReference type="Gene3D" id="3.30.200.20">
    <property type="entry name" value="Phosphorylase Kinase, domain 1"/>
    <property type="match status" value="1"/>
</dbReference>
<dbReference type="EMBL" id="CAJZBQ010000057">
    <property type="protein sequence ID" value="CAG9334136.1"/>
    <property type="molecule type" value="Genomic_DNA"/>
</dbReference>
<dbReference type="CDD" id="cd14007">
    <property type="entry name" value="STKc_Aurora"/>
    <property type="match status" value="1"/>
</dbReference>
<dbReference type="PIRSF" id="PIRSF000654">
    <property type="entry name" value="Integrin-linked_kinase"/>
    <property type="match status" value="1"/>
</dbReference>
<evidence type="ECO:0000256" key="7">
    <source>
        <dbReference type="ARBA" id="ARBA00048679"/>
    </source>
</evidence>
<dbReference type="Gene3D" id="1.10.510.10">
    <property type="entry name" value="Transferase(Phosphotransferase) domain 1"/>
    <property type="match status" value="1"/>
</dbReference>
<feature type="binding site" evidence="9">
    <location>
        <begin position="140"/>
        <end position="141"/>
    </location>
    <ligand>
        <name>ATP</name>
        <dbReference type="ChEBI" id="CHEBI:30616"/>
    </ligand>
</feature>
<dbReference type="FunFam" id="3.30.200.20:FF:000042">
    <property type="entry name" value="Aurora kinase A"/>
    <property type="match status" value="1"/>
</dbReference>
<keyword evidence="4 12" id="KW-0418">Kinase</keyword>
<evidence type="ECO:0000259" key="13">
    <source>
        <dbReference type="PROSITE" id="PS50011"/>
    </source>
</evidence>
<dbReference type="Pfam" id="PF00069">
    <property type="entry name" value="Pkinase"/>
    <property type="match status" value="1"/>
</dbReference>
<comment type="caution">
    <text evidence="14">The sequence shown here is derived from an EMBL/GenBank/DDBJ whole genome shotgun (WGS) entry which is preliminary data.</text>
</comment>
<comment type="catalytic activity">
    <reaction evidence="7 12">
        <text>L-seryl-[protein] + ATP = O-phospho-L-seryl-[protein] + ADP + H(+)</text>
        <dbReference type="Rhea" id="RHEA:17989"/>
        <dbReference type="Rhea" id="RHEA-COMP:9863"/>
        <dbReference type="Rhea" id="RHEA-COMP:11604"/>
        <dbReference type="ChEBI" id="CHEBI:15378"/>
        <dbReference type="ChEBI" id="CHEBI:29999"/>
        <dbReference type="ChEBI" id="CHEBI:30616"/>
        <dbReference type="ChEBI" id="CHEBI:83421"/>
        <dbReference type="ChEBI" id="CHEBI:456216"/>
        <dbReference type="EC" id="2.7.11.1"/>
    </reaction>
</comment>
<dbReference type="GO" id="GO:0004674">
    <property type="term" value="F:protein serine/threonine kinase activity"/>
    <property type="evidence" value="ECO:0007669"/>
    <property type="project" value="UniProtKB-KW"/>
</dbReference>
<dbReference type="PROSITE" id="PS00107">
    <property type="entry name" value="PROTEIN_KINASE_ATP"/>
    <property type="match status" value="1"/>
</dbReference>
<evidence type="ECO:0000256" key="11">
    <source>
        <dbReference type="PROSITE-ProRule" id="PRU10141"/>
    </source>
</evidence>
<dbReference type="FunFam" id="1.10.510.10:FF:000235">
    <property type="entry name" value="Serine/threonine-protein kinase ark1"/>
    <property type="match status" value="1"/>
</dbReference>
<comment type="catalytic activity">
    <reaction evidence="6 12">
        <text>L-threonyl-[protein] + ATP = O-phospho-L-threonyl-[protein] + ADP + H(+)</text>
        <dbReference type="Rhea" id="RHEA:46608"/>
        <dbReference type="Rhea" id="RHEA-COMP:11060"/>
        <dbReference type="Rhea" id="RHEA-COMP:11605"/>
        <dbReference type="ChEBI" id="CHEBI:15378"/>
        <dbReference type="ChEBI" id="CHEBI:30013"/>
        <dbReference type="ChEBI" id="CHEBI:30616"/>
        <dbReference type="ChEBI" id="CHEBI:61977"/>
        <dbReference type="ChEBI" id="CHEBI:456216"/>
        <dbReference type="EC" id="2.7.11.1"/>
    </reaction>
</comment>
<sequence length="270" mass="32201">MSNEPRIWTLQDFEIGKALGKGKFGHVYLAREKRTHYIVALKMLSKRQLLESRMERQLRREIEIQSHLKHPNILRLFGYFWDEKRIYLILEYAPNGELFNELRIERKFSEPKSANYIEQVINALMCLHENNIIHRDIKPENLLNSCGVIKISDFGWSVHAPTTRRKTLCGTLDYLPPEMVCREEYDEFIDHWALGVLTYEFLVGEPPFESREPRETYRRIEGLQYNVPSHISEEARDFISKLLKRNPYERMSLEEALEHPWLVKHRNSMV</sequence>